<dbReference type="RefSeq" id="WP_210810559.1">
    <property type="nucleotide sequence ID" value="NZ_JAGQDG010000007.1"/>
</dbReference>
<dbReference type="Pfam" id="PF13937">
    <property type="entry name" value="DUF4212"/>
    <property type="match status" value="1"/>
</dbReference>
<dbReference type="EMBL" id="JAGQDG010000007">
    <property type="protein sequence ID" value="MBQ0937117.1"/>
    <property type="molecule type" value="Genomic_DNA"/>
</dbReference>
<name>A0ABS5E153_9BURK</name>
<sequence length="98" mass="11186">MSTSADASANPSPLPNAAVRRRYWLRNRRLTAGLLFLWMAVTFLVAFFARELSFSFFGWPFSFWMAAQGAPLVYLVLVLVYAAAMNRLDRRFGVDEDD</sequence>
<gene>
    <name evidence="3" type="ORF">KAK11_17460</name>
</gene>
<keyword evidence="1" id="KW-0812">Transmembrane</keyword>
<evidence type="ECO:0000313" key="4">
    <source>
        <dbReference type="Proteomes" id="UP000672097"/>
    </source>
</evidence>
<accession>A0ABS5E153</accession>
<feature type="transmembrane region" description="Helical" evidence="1">
    <location>
        <begin position="30"/>
        <end position="49"/>
    </location>
</feature>
<keyword evidence="1" id="KW-0472">Membrane</keyword>
<dbReference type="Proteomes" id="UP000672097">
    <property type="component" value="Unassembled WGS sequence"/>
</dbReference>
<feature type="domain" description="Sodium symporter small subunit" evidence="2">
    <location>
        <begin position="21"/>
        <end position="95"/>
    </location>
</feature>
<feature type="transmembrane region" description="Helical" evidence="1">
    <location>
        <begin position="61"/>
        <end position="84"/>
    </location>
</feature>
<organism evidence="3 4">
    <name type="scientific">Ideonella paludis</name>
    <dbReference type="NCBI Taxonomy" id="1233411"/>
    <lineage>
        <taxon>Bacteria</taxon>
        <taxon>Pseudomonadati</taxon>
        <taxon>Pseudomonadota</taxon>
        <taxon>Betaproteobacteria</taxon>
        <taxon>Burkholderiales</taxon>
        <taxon>Sphaerotilaceae</taxon>
        <taxon>Ideonella</taxon>
    </lineage>
</organism>
<keyword evidence="1" id="KW-1133">Transmembrane helix</keyword>
<evidence type="ECO:0000313" key="3">
    <source>
        <dbReference type="EMBL" id="MBQ0937117.1"/>
    </source>
</evidence>
<dbReference type="NCBIfam" id="TIGR03647">
    <property type="entry name" value="Na_symport_sm"/>
    <property type="match status" value="1"/>
</dbReference>
<comment type="caution">
    <text evidence="3">The sequence shown here is derived from an EMBL/GenBank/DDBJ whole genome shotgun (WGS) entry which is preliminary data.</text>
</comment>
<evidence type="ECO:0000259" key="2">
    <source>
        <dbReference type="Pfam" id="PF13937"/>
    </source>
</evidence>
<proteinExistence type="predicted"/>
<reference evidence="3 4" key="1">
    <citation type="submission" date="2021-04" db="EMBL/GenBank/DDBJ databases">
        <title>The genome sequence of type strain Ideonella paludis KCTC 32238.</title>
        <authorList>
            <person name="Liu Y."/>
        </authorList>
    </citation>
    <scope>NUCLEOTIDE SEQUENCE [LARGE SCALE GENOMIC DNA]</scope>
    <source>
        <strain evidence="3 4">KCTC 32238</strain>
    </source>
</reference>
<dbReference type="InterPro" id="IPR019886">
    <property type="entry name" value="Na_symporter_ssu"/>
</dbReference>
<evidence type="ECO:0000256" key="1">
    <source>
        <dbReference type="SAM" id="Phobius"/>
    </source>
</evidence>
<keyword evidence="4" id="KW-1185">Reference proteome</keyword>
<protein>
    <submittedName>
        <fullName evidence="3">DUF4212 domain-containing protein</fullName>
    </submittedName>
</protein>